<dbReference type="OrthoDB" id="3270451at2759"/>
<feature type="compositionally biased region" description="Polar residues" evidence="1">
    <location>
        <begin position="30"/>
        <end position="39"/>
    </location>
</feature>
<gene>
    <name evidence="2" type="ORF">CVT26_009706</name>
</gene>
<feature type="compositionally biased region" description="Polar residues" evidence="1">
    <location>
        <begin position="14"/>
        <end position="23"/>
    </location>
</feature>
<sequence>MTTDTVVNDEDSQFEASDNSTVSWKAMASAQETSKSPSMTYPERGHEALNQGHLAGLTAPTPPGLQEPVEAGVSLHSYPPFGPCNRSEDQIESVPSLTMSMSTIHCRHASPSSVNSEVVAKESEKELEIAESGRTDMKKAGAIAGSHMDVDAGLSDEDTMLADPSRNKKRPRNPRSSYSLAPAPPSKLKVPIPSRNTQSAKSAKKSNRSGAARKAQRSFLATDRHAFDQPIDIETLPSLFEPVTVQESYVIGEPVSFSSTPVHRLSCGMDMIAYDADGNEWPFKPEFHLTYEIMFSRFVMRLPQHEIHVDRFKQFYARIQAGYIDGVPLFLKYPQLSCIKILSWTIFNQFSTSQLSEIMAKHVLVTGCPFSEGTRFDKKGLRALAPLTAQRAITDFSVLAPTSGDADDTPCNPSVVSGLVQDILDNALKRNKILNGLDFPLWKSRESNTYSVDLAAWDYGQGLQSTEVTAPFPTHHMSWGTAGTQHTLTFLHIDSDGVGTEDGPQCGAKLWGVISPRRSLPLSSIYFFLHQGFCVNEVLNESDYDFEAVVLRPGDRFYMKPGTPHFVYGLEDAICVGSHHYVTTLMQETLQGLIHAFVLHKFLTNTQHPPTRQILRKILIFFQRGTMLGQIPPDDPTFQHLPDLQTIDGVLNVVSVAILCFLGNVLDFRTYKAPNQHESSKRTKEQSFLLEQHDVNAIPFSERLSICYARGVAVQVLKWISKVCIFRNAAGSTVSGLPYAFTAQILGALLSYKKAAEDEGLGGAPHCTYRLLSAQVENVVECILDLTKLWSTRSQEPVTSLAFEGKETYTIEWRVGWEKEKEWKDRETDYLYDGLTPFDYSYFTAQQKRCSDESLKIAALMVDEGGPSKRRRKY</sequence>
<dbReference type="InParanoid" id="A0A409WCN3"/>
<feature type="region of interest" description="Disordered" evidence="1">
    <location>
        <begin position="1"/>
        <end position="44"/>
    </location>
</feature>
<feature type="region of interest" description="Disordered" evidence="1">
    <location>
        <begin position="149"/>
        <end position="217"/>
    </location>
</feature>
<dbReference type="AlphaFoldDB" id="A0A409WCN3"/>
<evidence type="ECO:0008006" key="4">
    <source>
        <dbReference type="Google" id="ProtNLM"/>
    </source>
</evidence>
<evidence type="ECO:0000256" key="1">
    <source>
        <dbReference type="SAM" id="MobiDB-lite"/>
    </source>
</evidence>
<proteinExistence type="predicted"/>
<protein>
    <recommendedName>
        <fullName evidence="4">JmjC domain-containing protein</fullName>
    </recommendedName>
</protein>
<evidence type="ECO:0000313" key="3">
    <source>
        <dbReference type="Proteomes" id="UP000284706"/>
    </source>
</evidence>
<dbReference type="SUPFAM" id="SSF51197">
    <property type="entry name" value="Clavaminate synthase-like"/>
    <property type="match status" value="1"/>
</dbReference>
<accession>A0A409WCN3</accession>
<name>A0A409WCN3_9AGAR</name>
<dbReference type="Proteomes" id="UP000284706">
    <property type="component" value="Unassembled WGS sequence"/>
</dbReference>
<evidence type="ECO:0000313" key="2">
    <source>
        <dbReference type="EMBL" id="PPQ76292.1"/>
    </source>
</evidence>
<reference evidence="2 3" key="1">
    <citation type="journal article" date="2018" name="Evol. Lett.">
        <title>Horizontal gene cluster transfer increased hallucinogenic mushroom diversity.</title>
        <authorList>
            <person name="Reynolds H.T."/>
            <person name="Vijayakumar V."/>
            <person name="Gluck-Thaler E."/>
            <person name="Korotkin H.B."/>
            <person name="Matheny P.B."/>
            <person name="Slot J.C."/>
        </authorList>
    </citation>
    <scope>NUCLEOTIDE SEQUENCE [LARGE SCALE GENOMIC DNA]</scope>
    <source>
        <strain evidence="2 3">SRW20</strain>
    </source>
</reference>
<comment type="caution">
    <text evidence="2">The sequence shown here is derived from an EMBL/GenBank/DDBJ whole genome shotgun (WGS) entry which is preliminary data.</text>
</comment>
<organism evidence="2 3">
    <name type="scientific">Gymnopilus dilepis</name>
    <dbReference type="NCBI Taxonomy" id="231916"/>
    <lineage>
        <taxon>Eukaryota</taxon>
        <taxon>Fungi</taxon>
        <taxon>Dikarya</taxon>
        <taxon>Basidiomycota</taxon>
        <taxon>Agaricomycotina</taxon>
        <taxon>Agaricomycetes</taxon>
        <taxon>Agaricomycetidae</taxon>
        <taxon>Agaricales</taxon>
        <taxon>Agaricineae</taxon>
        <taxon>Hymenogastraceae</taxon>
        <taxon>Gymnopilus</taxon>
    </lineage>
</organism>
<keyword evidence="3" id="KW-1185">Reference proteome</keyword>
<dbReference type="EMBL" id="NHYE01005176">
    <property type="protein sequence ID" value="PPQ76292.1"/>
    <property type="molecule type" value="Genomic_DNA"/>
</dbReference>